<dbReference type="Proteomes" id="UP000617634">
    <property type="component" value="Unassembled WGS sequence"/>
</dbReference>
<reference evidence="1" key="1">
    <citation type="submission" date="2020-11" db="EMBL/GenBank/DDBJ databases">
        <title>Novosphingobium aureum sp. nov., a marine bacterium isolated from sediment of a salt flat.</title>
        <authorList>
            <person name="Yoo Y."/>
            <person name="Kim J.-J."/>
        </authorList>
    </citation>
    <scope>NUCLEOTIDE SEQUENCE</scope>
    <source>
        <strain evidence="1">YJ-S2-02</strain>
    </source>
</reference>
<keyword evidence="2" id="KW-1185">Reference proteome</keyword>
<accession>A0A931HCV3</accession>
<dbReference type="EMBL" id="JADZGI010000001">
    <property type="protein sequence ID" value="MBH0113462.1"/>
    <property type="molecule type" value="Genomic_DNA"/>
</dbReference>
<name>A0A931HCV3_9SPHN</name>
<evidence type="ECO:0000313" key="2">
    <source>
        <dbReference type="Proteomes" id="UP000617634"/>
    </source>
</evidence>
<protein>
    <submittedName>
        <fullName evidence="1">Uncharacterized protein</fullName>
    </submittedName>
</protein>
<organism evidence="1 2">
    <name type="scientific">Novosphingobium aureum</name>
    <dbReference type="NCBI Taxonomy" id="2792964"/>
    <lineage>
        <taxon>Bacteria</taxon>
        <taxon>Pseudomonadati</taxon>
        <taxon>Pseudomonadota</taxon>
        <taxon>Alphaproteobacteria</taxon>
        <taxon>Sphingomonadales</taxon>
        <taxon>Sphingomonadaceae</taxon>
        <taxon>Novosphingobium</taxon>
    </lineage>
</organism>
<comment type="caution">
    <text evidence="1">The sequence shown here is derived from an EMBL/GenBank/DDBJ whole genome shotgun (WGS) entry which is preliminary data.</text>
</comment>
<evidence type="ECO:0000313" key="1">
    <source>
        <dbReference type="EMBL" id="MBH0113462.1"/>
    </source>
</evidence>
<dbReference type="AlphaFoldDB" id="A0A931HCV3"/>
<sequence length="71" mass="7592">MPTRNLLGKFEGADPQWVARDGIVAGMFIACLSTGPKFRVPPEGCGATMVQCGTFIVSTPARVLTNLWLVP</sequence>
<gene>
    <name evidence="1" type="ORF">I5E68_10930</name>
</gene>
<proteinExistence type="predicted"/>